<evidence type="ECO:0000256" key="1">
    <source>
        <dbReference type="ARBA" id="ARBA00004141"/>
    </source>
</evidence>
<evidence type="ECO:0000259" key="10">
    <source>
        <dbReference type="Pfam" id="PF00003"/>
    </source>
</evidence>
<dbReference type="AlphaFoldDB" id="A0A1Y2HS95"/>
<feature type="transmembrane region" description="Helical" evidence="9">
    <location>
        <begin position="570"/>
        <end position="592"/>
    </location>
</feature>
<evidence type="ECO:0000313" key="12">
    <source>
        <dbReference type="Proteomes" id="UP000193411"/>
    </source>
</evidence>
<comment type="subcellular location">
    <subcellularLocation>
        <location evidence="1">Membrane</location>
        <topology evidence="1">Multi-pass membrane protein</topology>
    </subcellularLocation>
</comment>
<evidence type="ECO:0000256" key="5">
    <source>
        <dbReference type="ARBA" id="ARBA00022729"/>
    </source>
</evidence>
<evidence type="ECO:0000256" key="7">
    <source>
        <dbReference type="ARBA" id="ARBA00023136"/>
    </source>
</evidence>
<name>A0A1Y2HS95_9FUNG</name>
<dbReference type="PANTHER" id="PTHR43649:SF34">
    <property type="entry name" value="ABC TRANSPORTER PERIPLASMIC-BINDING PROTEIN YCJN-RELATED"/>
    <property type="match status" value="1"/>
</dbReference>
<dbReference type="OrthoDB" id="2157358at2759"/>
<organism evidence="11 12">
    <name type="scientific">Catenaria anguillulae PL171</name>
    <dbReference type="NCBI Taxonomy" id="765915"/>
    <lineage>
        <taxon>Eukaryota</taxon>
        <taxon>Fungi</taxon>
        <taxon>Fungi incertae sedis</taxon>
        <taxon>Blastocladiomycota</taxon>
        <taxon>Blastocladiomycetes</taxon>
        <taxon>Blastocladiales</taxon>
        <taxon>Catenariaceae</taxon>
        <taxon>Catenaria</taxon>
    </lineage>
</organism>
<dbReference type="InterPro" id="IPR050490">
    <property type="entry name" value="Bact_solute-bd_prot1"/>
</dbReference>
<feature type="region of interest" description="Disordered" evidence="8">
    <location>
        <begin position="770"/>
        <end position="790"/>
    </location>
</feature>
<dbReference type="STRING" id="765915.A0A1Y2HS95"/>
<evidence type="ECO:0000313" key="11">
    <source>
        <dbReference type="EMBL" id="ORZ36671.1"/>
    </source>
</evidence>
<dbReference type="PANTHER" id="PTHR43649">
    <property type="entry name" value="ARABINOSE-BINDING PROTEIN-RELATED"/>
    <property type="match status" value="1"/>
</dbReference>
<evidence type="ECO:0000256" key="2">
    <source>
        <dbReference type="ARBA" id="ARBA00008520"/>
    </source>
</evidence>
<evidence type="ECO:0000256" key="9">
    <source>
        <dbReference type="SAM" id="Phobius"/>
    </source>
</evidence>
<evidence type="ECO:0000256" key="3">
    <source>
        <dbReference type="ARBA" id="ARBA00022448"/>
    </source>
</evidence>
<feature type="transmembrane region" description="Helical" evidence="9">
    <location>
        <begin position="343"/>
        <end position="363"/>
    </location>
</feature>
<feature type="transmembrane region" description="Helical" evidence="9">
    <location>
        <begin position="383"/>
        <end position="403"/>
    </location>
</feature>
<dbReference type="Gene3D" id="3.40.190.10">
    <property type="entry name" value="Periplasmic binding protein-like II"/>
    <property type="match status" value="2"/>
</dbReference>
<evidence type="ECO:0000256" key="8">
    <source>
        <dbReference type="SAM" id="MobiDB-lite"/>
    </source>
</evidence>
<evidence type="ECO:0000256" key="4">
    <source>
        <dbReference type="ARBA" id="ARBA00022692"/>
    </source>
</evidence>
<feature type="transmembrane region" description="Helical" evidence="9">
    <location>
        <begin position="547"/>
        <end position="564"/>
    </location>
</feature>
<dbReference type="InterPro" id="IPR017978">
    <property type="entry name" value="GPCR_3_C"/>
</dbReference>
<protein>
    <recommendedName>
        <fullName evidence="10">G-protein coupled receptors family 3 profile domain-containing protein</fullName>
    </recommendedName>
</protein>
<keyword evidence="6 9" id="KW-1133">Transmembrane helix</keyword>
<keyword evidence="12" id="KW-1185">Reference proteome</keyword>
<reference evidence="11 12" key="1">
    <citation type="submission" date="2016-07" db="EMBL/GenBank/DDBJ databases">
        <title>Pervasive Adenine N6-methylation of Active Genes in Fungi.</title>
        <authorList>
            <consortium name="DOE Joint Genome Institute"/>
            <person name="Mondo S.J."/>
            <person name="Dannebaum R.O."/>
            <person name="Kuo R.C."/>
            <person name="Labutti K."/>
            <person name="Haridas S."/>
            <person name="Kuo A."/>
            <person name="Salamov A."/>
            <person name="Ahrendt S.R."/>
            <person name="Lipzen A."/>
            <person name="Sullivan W."/>
            <person name="Andreopoulos W.B."/>
            <person name="Clum A."/>
            <person name="Lindquist E."/>
            <person name="Daum C."/>
            <person name="Ramamoorthy G.K."/>
            <person name="Gryganskyi A."/>
            <person name="Culley D."/>
            <person name="Magnuson J.K."/>
            <person name="James T.Y."/>
            <person name="O'Malley M.A."/>
            <person name="Stajich J.E."/>
            <person name="Spatafora J.W."/>
            <person name="Visel A."/>
            <person name="Grigoriev I.V."/>
        </authorList>
    </citation>
    <scope>NUCLEOTIDE SEQUENCE [LARGE SCALE GENOMIC DNA]</scope>
    <source>
        <strain evidence="11 12">PL171</strain>
    </source>
</reference>
<proteinExistence type="inferred from homology"/>
<comment type="caution">
    <text evidence="11">The sequence shown here is derived from an EMBL/GenBank/DDBJ whole genome shotgun (WGS) entry which is preliminary data.</text>
</comment>
<sequence length="805" mass="88024">MFIDVIWPAVYTDLLAPLDPHLTPGFTSQFDPGHMAASTVGGKIYALPHAGNVAGLYYRQDLLIKYNFNGPPKTWAELENMMTVILPAEKNSGNTKLWGYIGQFAPYEGLTCNLMELLGTAGGMIEPDGSLSIVKDPSKRQTVLNAMTMLRRWFALGYIPPNGLLAREDQGRKLFQSGEMLFMRNWFVRPWLSISEGTAAIAPMPAWSADTPGYATNGAKYLGVNKKTKNMTRAVQALEYLTSEDQSWWWARAMGQLPTQKHLLQSTISSQHTPTAAMISRPSAQTGAKYPQVSAILYTHWHNMLAGLYGPEQAIEKLTWDLADLLNINLLGAPLLVEWTSPVGISVSILHVIAQAFLVHVALPLLRGRKQWSREQRRASPPLILALLFGLFIFNTWSLVFLGEQFPLTCALRPVIPGLAWALVLAIMAVQDLQVYLIMWSPLRTVAMTVNKQLRIFLAGSQLLQWLLTGVYLLLSRPMPRIVKIGRQFQYVGCMLDSTAHVDGGGELASLALVMVAVLMFLNVWLAARMSMVSNLKAMHRVPIIRVVYLILMLALIAILMAALDSLNPTVRALIASGVTLIHTIGVTRLYVLPRLAPSGSSTSLAWMGDTHAAGGGVSAAKVLPHRLGSSIRNSRGGPSSIASESSREMSLAKLSDAFVCRVANSERRLELLPMLPCLLTVMRDSSVLVIVERGEGTPRFRHVVNLANELESVKATAQQACKGQVTQSLKLVFRNKLRIELACSGQVGTVVSALIGEWKSELGDYVEAAEPSSGSETRRAETGARPSHVSTMGAVTTVVTQANA</sequence>
<dbReference type="SUPFAM" id="SSF53850">
    <property type="entry name" value="Periplasmic binding protein-like II"/>
    <property type="match status" value="1"/>
</dbReference>
<comment type="similarity">
    <text evidence="2">Belongs to the bacterial solute-binding protein 1 family.</text>
</comment>
<keyword evidence="3" id="KW-0813">Transport</keyword>
<evidence type="ECO:0000256" key="6">
    <source>
        <dbReference type="ARBA" id="ARBA00022989"/>
    </source>
</evidence>
<dbReference type="GO" id="GO:0016020">
    <property type="term" value="C:membrane"/>
    <property type="evidence" value="ECO:0007669"/>
    <property type="project" value="UniProtKB-SubCell"/>
</dbReference>
<gene>
    <name evidence="11" type="ORF">BCR44DRAFT_73350</name>
</gene>
<feature type="domain" description="G-protein coupled receptors family 3 profile" evidence="10">
    <location>
        <begin position="338"/>
        <end position="594"/>
    </location>
</feature>
<dbReference type="Proteomes" id="UP000193411">
    <property type="component" value="Unassembled WGS sequence"/>
</dbReference>
<dbReference type="EMBL" id="MCFL01000016">
    <property type="protein sequence ID" value="ORZ36671.1"/>
    <property type="molecule type" value="Genomic_DNA"/>
</dbReference>
<accession>A0A1Y2HS95</accession>
<dbReference type="Pfam" id="PF00003">
    <property type="entry name" value="7tm_3"/>
    <property type="match status" value="1"/>
</dbReference>
<keyword evidence="5" id="KW-0732">Signal</keyword>
<feature type="transmembrane region" description="Helical" evidence="9">
    <location>
        <begin position="508"/>
        <end position="526"/>
    </location>
</feature>
<dbReference type="GO" id="GO:0004930">
    <property type="term" value="F:G protein-coupled receptor activity"/>
    <property type="evidence" value="ECO:0007669"/>
    <property type="project" value="InterPro"/>
</dbReference>
<keyword evidence="4 9" id="KW-0812">Transmembrane</keyword>
<feature type="transmembrane region" description="Helical" evidence="9">
    <location>
        <begin position="456"/>
        <end position="475"/>
    </location>
</feature>
<keyword evidence="7 9" id="KW-0472">Membrane</keyword>
<dbReference type="Pfam" id="PF13416">
    <property type="entry name" value="SBP_bac_8"/>
    <property type="match status" value="1"/>
</dbReference>
<dbReference type="InterPro" id="IPR006059">
    <property type="entry name" value="SBP"/>
</dbReference>
<feature type="transmembrane region" description="Helical" evidence="9">
    <location>
        <begin position="415"/>
        <end position="435"/>
    </location>
</feature>